<name>A0A8D0GKH2_SPHPU</name>
<dbReference type="EC" id="3.1.1.-" evidence="7"/>
<dbReference type="InterPro" id="IPR043041">
    <property type="entry name" value="PLipase_B-like_dom2"/>
</dbReference>
<evidence type="ECO:0000313" key="9">
    <source>
        <dbReference type="Proteomes" id="UP000694392"/>
    </source>
</evidence>
<dbReference type="GO" id="GO:0009395">
    <property type="term" value="P:phospholipid catabolic process"/>
    <property type="evidence" value="ECO:0007669"/>
    <property type="project" value="TreeGrafter"/>
</dbReference>
<evidence type="ECO:0000313" key="8">
    <source>
        <dbReference type="Ensembl" id="ENSSPUP00000006666.1"/>
    </source>
</evidence>
<reference evidence="8" key="2">
    <citation type="submission" date="2025-09" db="UniProtKB">
        <authorList>
            <consortium name="Ensembl"/>
        </authorList>
    </citation>
    <scope>IDENTIFICATION</scope>
</reference>
<dbReference type="PANTHER" id="PTHR12370">
    <property type="entry name" value="PHOSPHOLIPASE B-RELATED"/>
    <property type="match status" value="1"/>
</dbReference>
<keyword evidence="4 7" id="KW-0442">Lipid degradation</keyword>
<dbReference type="OMA" id="MYDHFTN"/>
<dbReference type="Gene3D" id="1.10.439.20">
    <property type="entry name" value="Phospholipase B-like, domain 2"/>
    <property type="match status" value="1"/>
</dbReference>
<dbReference type="Ensembl" id="ENSSPUT00000007090.1">
    <property type="protein sequence ID" value="ENSSPUP00000006666.1"/>
    <property type="gene ID" value="ENSSPUG00000005130.1"/>
</dbReference>
<dbReference type="Pfam" id="PF04916">
    <property type="entry name" value="Phospholip_B"/>
    <property type="match status" value="1"/>
</dbReference>
<comment type="function">
    <text evidence="7">Putative phospholipase.</text>
</comment>
<evidence type="ECO:0000256" key="6">
    <source>
        <dbReference type="ARBA" id="ARBA00023180"/>
    </source>
</evidence>
<keyword evidence="9" id="KW-1185">Reference proteome</keyword>
<protein>
    <recommendedName>
        <fullName evidence="7">Phospholipase B-like</fullName>
        <ecNumber evidence="7">3.1.1.-</ecNumber>
    </recommendedName>
</protein>
<dbReference type="Proteomes" id="UP000694392">
    <property type="component" value="Unplaced"/>
</dbReference>
<evidence type="ECO:0000256" key="2">
    <source>
        <dbReference type="ARBA" id="ARBA00022729"/>
    </source>
</evidence>
<dbReference type="InterPro" id="IPR043042">
    <property type="entry name" value="PLipase_B-like_dom3"/>
</dbReference>
<dbReference type="InterPro" id="IPR043040">
    <property type="entry name" value="PLipase_B-like_dom1"/>
</dbReference>
<comment type="similarity">
    <text evidence="1 7">Belongs to the phospholipase B-like family.</text>
</comment>
<dbReference type="GO" id="GO:0005764">
    <property type="term" value="C:lysosome"/>
    <property type="evidence" value="ECO:0007669"/>
    <property type="project" value="Ensembl"/>
</dbReference>
<feature type="chain" id="PRO_5034504047" description="Phospholipase B-like" evidence="7">
    <location>
        <begin position="26"/>
        <end position="542"/>
    </location>
</feature>
<dbReference type="GeneTree" id="ENSGT00530000063509"/>
<accession>A0A8D0GKH2</accession>
<gene>
    <name evidence="8" type="primary">PLBD1</name>
</gene>
<keyword evidence="3 7" id="KW-0378">Hydrolase</keyword>
<keyword evidence="2 7" id="KW-0732">Signal</keyword>
<evidence type="ECO:0000256" key="1">
    <source>
        <dbReference type="ARBA" id="ARBA00007835"/>
    </source>
</evidence>
<sequence length="542" mass="61995">MARLREGAPSCCWGLVLLWAAGTRAELYYATVYWAKAEKTFQVKDVLDRNGDAYGYFNDTIQSTGWGILEIKAGYGSQSIADEDLMYAAGYLEGYLTASHMCNHFANLYPQLIKNPTILSRVQEFMRKQDQWTREQIKSHKDDPFWRQAGYVIAQLDGLYMGAAEWAKRHQKTPLSIFEVHFLNAVGDLLDLIPALFPHSSEIRRNTIPGRSEIYPWEMGHCSALIKVLPGYENIYFAHSSWYTYAATLRIYKHWNFKIADPQTCTGRASFSSYPGFLVSLDDFYILGSDLVMLQTTNSVYNQTLLKQVVPEALFAWQRVRIANMMANSGQTWAQTFSKYNSGTYNNQYMVLDLKRVKLQKSLGDGTLYVIEQIPTHVEYSDQTNTLRKGYWPSYKVPFHENIFNLSGYAMLVEKYGLDFSYELAPRAKIFRRDQGKVIDLETMKHIMRYNNYKEDPYARSDPCNTICCHGDLNPTLPVPAGCYDSKVSDIQLAADFTACAINGPSVEDGLPVFSWKPFNQTKHQGLPETYNFDFVTMKPAL</sequence>
<evidence type="ECO:0000256" key="4">
    <source>
        <dbReference type="ARBA" id="ARBA00022963"/>
    </source>
</evidence>
<dbReference type="GO" id="GO:0004177">
    <property type="term" value="F:aminopeptidase activity"/>
    <property type="evidence" value="ECO:0007669"/>
    <property type="project" value="Ensembl"/>
</dbReference>
<organism evidence="8 9">
    <name type="scientific">Sphenodon punctatus</name>
    <name type="common">Tuatara</name>
    <name type="synonym">Hatteria punctata</name>
    <dbReference type="NCBI Taxonomy" id="8508"/>
    <lineage>
        <taxon>Eukaryota</taxon>
        <taxon>Metazoa</taxon>
        <taxon>Chordata</taxon>
        <taxon>Craniata</taxon>
        <taxon>Vertebrata</taxon>
        <taxon>Euteleostomi</taxon>
        <taxon>Lepidosauria</taxon>
        <taxon>Sphenodontia</taxon>
        <taxon>Sphenodontidae</taxon>
        <taxon>Sphenodon</taxon>
    </lineage>
</organism>
<evidence type="ECO:0000256" key="7">
    <source>
        <dbReference type="RuleBase" id="RU364138"/>
    </source>
</evidence>
<feature type="signal peptide" evidence="7">
    <location>
        <begin position="1"/>
        <end position="25"/>
    </location>
</feature>
<keyword evidence="5 7" id="KW-0443">Lipid metabolism</keyword>
<dbReference type="Gene3D" id="3.60.60.20">
    <property type="match status" value="1"/>
</dbReference>
<dbReference type="InterPro" id="IPR007000">
    <property type="entry name" value="PLipase_B-like"/>
</dbReference>
<dbReference type="GO" id="GO:0004620">
    <property type="term" value="F:phospholipase activity"/>
    <property type="evidence" value="ECO:0007669"/>
    <property type="project" value="InterPro"/>
</dbReference>
<evidence type="ECO:0000256" key="3">
    <source>
        <dbReference type="ARBA" id="ARBA00022801"/>
    </source>
</evidence>
<dbReference type="AlphaFoldDB" id="A0A8D0GKH2"/>
<proteinExistence type="inferred from homology"/>
<evidence type="ECO:0000256" key="5">
    <source>
        <dbReference type="ARBA" id="ARBA00023098"/>
    </source>
</evidence>
<reference evidence="8" key="1">
    <citation type="submission" date="2025-08" db="UniProtKB">
        <authorList>
            <consortium name="Ensembl"/>
        </authorList>
    </citation>
    <scope>IDENTIFICATION</scope>
</reference>
<keyword evidence="6" id="KW-0325">Glycoprotein</keyword>
<dbReference type="Gene3D" id="2.10.70.60">
    <property type="entry name" value="Phospholipase B-like, domain 1"/>
    <property type="match status" value="1"/>
</dbReference>
<dbReference type="PANTHER" id="PTHR12370:SF1">
    <property type="entry name" value="PHOSPHOLIPASE B-LIKE 1"/>
    <property type="match status" value="1"/>
</dbReference>
<dbReference type="GO" id="GO:0005615">
    <property type="term" value="C:extracellular space"/>
    <property type="evidence" value="ECO:0007669"/>
    <property type="project" value="Ensembl"/>
</dbReference>
<dbReference type="GO" id="GO:1905146">
    <property type="term" value="P:lysosomal protein catabolic process"/>
    <property type="evidence" value="ECO:0007669"/>
    <property type="project" value="Ensembl"/>
</dbReference>